<dbReference type="GO" id="GO:0045944">
    <property type="term" value="P:positive regulation of transcription by RNA polymerase II"/>
    <property type="evidence" value="ECO:0007669"/>
    <property type="project" value="TreeGrafter"/>
</dbReference>
<evidence type="ECO:0000256" key="3">
    <source>
        <dbReference type="SAM" id="MobiDB-lite"/>
    </source>
</evidence>
<protein>
    <submittedName>
        <fullName evidence="4">Arginine metabolism regulation protein II</fullName>
    </submittedName>
</protein>
<gene>
    <name evidence="4" type="primary">ARG81</name>
    <name evidence="4" type="ORF">OHC33_000940</name>
</gene>
<accession>A0AAN8F0B8</accession>
<evidence type="ECO:0000313" key="5">
    <source>
        <dbReference type="Proteomes" id="UP001316803"/>
    </source>
</evidence>
<dbReference type="InterPro" id="IPR021858">
    <property type="entry name" value="Fun_TF"/>
</dbReference>
<comment type="caution">
    <text evidence="4">The sequence shown here is derived from an EMBL/GenBank/DDBJ whole genome shotgun (WGS) entry which is preliminary data.</text>
</comment>
<dbReference type="GO" id="GO:0005634">
    <property type="term" value="C:nucleus"/>
    <property type="evidence" value="ECO:0007669"/>
    <property type="project" value="UniProtKB-SubCell"/>
</dbReference>
<dbReference type="GO" id="GO:0003700">
    <property type="term" value="F:DNA-binding transcription factor activity"/>
    <property type="evidence" value="ECO:0007669"/>
    <property type="project" value="TreeGrafter"/>
</dbReference>
<sequence length="733" mass="80818">MALWKLMPLIADTSQYLVNRLCQQLNDPSLAGLDHLLRDLDYEADQRVRSAADDHAWHVSNGPFSVFCGISPKTTLETEAPGGHVATTSLDAADGIISGYDDLASWSDWPGIHLNSETNLNFEASVADQPDPYAEQALEGDDGTTPGTHLDFITGPGSSRDDRASGMQNHTLDIPQNLAATSHLGCLANSPLSKGSPYLPREVQFLMSHYVNHAVNSLALMPMDHAPWKGIHVPSALAAYGELDLFGKSSFARVSLLYSLLSLTCFHLGTLWSASDDNSSPASENSMGGAAGPHGEKWDTQGRKFRGIARTAFRKHMDSLSGPHKVKCKYKETLMAAMSLICVGVSSCLTNGALLDPEADLTQVVSGDTWDSRYYILQCEEIVRNIGKRKERFSKKALALHRIFAYVRIIEQTTFCQSRNDYFDAIQNREMLPDELDLVRSVPSDEVTWSVVPAVERLSMSDLRLQGPEEDLAFANLYGIPSSLLQLLARTNTVIDELDRYQVDCTVLSSIPLDILQEVTALEHAICAWHFPAEGNTLTSSNDNEENMIEEHTPNTSITNLATLDDFADFSLENNLEAHPSHQHQQPLGDSTPIHSMRLNMITAMHHAILVYFFRHARFTNPTILQHYVESVLRNLEALHSIKQSSFHNLGLGAIVWPAFIVACEAQTPGLRRRALACLGHTELTGFRNGKIAKSVVREIWHRSDVGGGSGGGNVGCSWRSVVRELRVPMLLT</sequence>
<keyword evidence="5" id="KW-1185">Reference proteome</keyword>
<comment type="subcellular location">
    <subcellularLocation>
        <location evidence="1">Nucleus</location>
    </subcellularLocation>
</comment>
<dbReference type="EMBL" id="JAKLMC020000002">
    <property type="protein sequence ID" value="KAK5957751.1"/>
    <property type="molecule type" value="Genomic_DNA"/>
</dbReference>
<evidence type="ECO:0000256" key="1">
    <source>
        <dbReference type="ARBA" id="ARBA00004123"/>
    </source>
</evidence>
<dbReference type="GO" id="GO:0000976">
    <property type="term" value="F:transcription cis-regulatory region binding"/>
    <property type="evidence" value="ECO:0007669"/>
    <property type="project" value="TreeGrafter"/>
</dbReference>
<dbReference type="AlphaFoldDB" id="A0AAN8F0B8"/>
<dbReference type="Proteomes" id="UP001316803">
    <property type="component" value="Unassembled WGS sequence"/>
</dbReference>
<evidence type="ECO:0000313" key="4">
    <source>
        <dbReference type="EMBL" id="KAK5957751.1"/>
    </source>
</evidence>
<evidence type="ECO:0000256" key="2">
    <source>
        <dbReference type="ARBA" id="ARBA00023242"/>
    </source>
</evidence>
<dbReference type="Pfam" id="PF11951">
    <property type="entry name" value="Fungal_trans_2"/>
    <property type="match status" value="1"/>
</dbReference>
<dbReference type="PANTHER" id="PTHR37534">
    <property type="entry name" value="TRANSCRIPTIONAL ACTIVATOR PROTEIN UGA3"/>
    <property type="match status" value="1"/>
</dbReference>
<name>A0AAN8F0B8_9EURO</name>
<keyword evidence="2" id="KW-0539">Nucleus</keyword>
<feature type="region of interest" description="Disordered" evidence="3">
    <location>
        <begin position="134"/>
        <end position="164"/>
    </location>
</feature>
<reference evidence="4 5" key="1">
    <citation type="submission" date="2022-12" db="EMBL/GenBank/DDBJ databases">
        <title>Genomic features and morphological characterization of a novel Knufia sp. strain isolated from spacecraft assembly facility.</title>
        <authorList>
            <person name="Teixeira M."/>
            <person name="Chander A.M."/>
            <person name="Stajich J.E."/>
            <person name="Venkateswaran K."/>
        </authorList>
    </citation>
    <scope>NUCLEOTIDE SEQUENCE [LARGE SCALE GENOMIC DNA]</scope>
    <source>
        <strain evidence="4 5">FJI-L2-BK-P2</strain>
    </source>
</reference>
<organism evidence="4 5">
    <name type="scientific">Knufia fluminis</name>
    <dbReference type="NCBI Taxonomy" id="191047"/>
    <lineage>
        <taxon>Eukaryota</taxon>
        <taxon>Fungi</taxon>
        <taxon>Dikarya</taxon>
        <taxon>Ascomycota</taxon>
        <taxon>Pezizomycotina</taxon>
        <taxon>Eurotiomycetes</taxon>
        <taxon>Chaetothyriomycetidae</taxon>
        <taxon>Chaetothyriales</taxon>
        <taxon>Trichomeriaceae</taxon>
        <taxon>Knufia</taxon>
    </lineage>
</organism>
<dbReference type="PANTHER" id="PTHR37534:SF39">
    <property type="entry name" value="TRANSCRIPTION FACTOR DOMAIN-CONTAINING PROTEIN"/>
    <property type="match status" value="1"/>
</dbReference>
<feature type="region of interest" description="Disordered" evidence="3">
    <location>
        <begin position="279"/>
        <end position="300"/>
    </location>
</feature>
<proteinExistence type="predicted"/>